<dbReference type="EMBL" id="BMVB01000036">
    <property type="protein sequence ID" value="GHC72425.1"/>
    <property type="molecule type" value="Genomic_DNA"/>
</dbReference>
<name>A0A918WR52_STRCJ</name>
<sequence>MITRFKELLYTDFDGNSTTDLVLYKAFDDPRHAERVPGLVELMNDSAAPEMERFIACMTLTTWAEPAGYEAVMRATADPEKTPWYAFSVDRKFSVDSTFSQLALAVENSCNLSDEKGTDEQRQQAFRSLVRLADSQYFEDRLGELFDDEFLMVALDDIKDVIGRGVHSLASGEKQRFDLATQLVDLSTAVAMVDGRLAVELAMSVLNVSASPRTLNHAVDIVYRGEGPEVRQFAEYLTTVGDEEVRRQVREALNES</sequence>
<accession>A0A918WR52</accession>
<reference evidence="1" key="1">
    <citation type="journal article" date="2014" name="Int. J. Syst. Evol. Microbiol.">
        <title>Complete genome sequence of Corynebacterium casei LMG S-19264T (=DSM 44701T), isolated from a smear-ripened cheese.</title>
        <authorList>
            <consortium name="US DOE Joint Genome Institute (JGI-PGF)"/>
            <person name="Walter F."/>
            <person name="Albersmeier A."/>
            <person name="Kalinowski J."/>
            <person name="Ruckert C."/>
        </authorList>
    </citation>
    <scope>NUCLEOTIDE SEQUENCE</scope>
    <source>
        <strain evidence="1">JCM 4633</strain>
    </source>
</reference>
<gene>
    <name evidence="1" type="ORF">GCM10010507_59470</name>
</gene>
<reference evidence="1" key="2">
    <citation type="submission" date="2020-09" db="EMBL/GenBank/DDBJ databases">
        <authorList>
            <person name="Sun Q."/>
            <person name="Ohkuma M."/>
        </authorList>
    </citation>
    <scope>NUCLEOTIDE SEQUENCE</scope>
    <source>
        <strain evidence="1">JCM 4633</strain>
    </source>
</reference>
<dbReference type="Proteomes" id="UP000646244">
    <property type="component" value="Unassembled WGS sequence"/>
</dbReference>
<comment type="caution">
    <text evidence="1">The sequence shown here is derived from an EMBL/GenBank/DDBJ whole genome shotgun (WGS) entry which is preliminary data.</text>
</comment>
<proteinExistence type="predicted"/>
<dbReference type="AlphaFoldDB" id="A0A918WR52"/>
<evidence type="ECO:0000313" key="1">
    <source>
        <dbReference type="EMBL" id="GHC72425.1"/>
    </source>
</evidence>
<dbReference type="RefSeq" id="WP_229845222.1">
    <property type="nucleotide sequence ID" value="NZ_BMVB01000036.1"/>
</dbReference>
<organism evidence="1 2">
    <name type="scientific">Streptomyces cinnamoneus</name>
    <name type="common">Streptoverticillium cinnamoneum</name>
    <dbReference type="NCBI Taxonomy" id="53446"/>
    <lineage>
        <taxon>Bacteria</taxon>
        <taxon>Bacillati</taxon>
        <taxon>Actinomycetota</taxon>
        <taxon>Actinomycetes</taxon>
        <taxon>Kitasatosporales</taxon>
        <taxon>Streptomycetaceae</taxon>
        <taxon>Streptomyces</taxon>
        <taxon>Streptomyces cinnamoneus group</taxon>
    </lineage>
</organism>
<protein>
    <submittedName>
        <fullName evidence="1">Uncharacterized protein</fullName>
    </submittedName>
</protein>
<evidence type="ECO:0000313" key="2">
    <source>
        <dbReference type="Proteomes" id="UP000646244"/>
    </source>
</evidence>